<feature type="coiled-coil region" evidence="5">
    <location>
        <begin position="90"/>
        <end position="117"/>
    </location>
</feature>
<dbReference type="InterPro" id="IPR032528">
    <property type="entry name" value="Ribosom_S30AE_C"/>
</dbReference>
<accession>A0A7C5WXR4</accession>
<dbReference type="InterPro" id="IPR003489">
    <property type="entry name" value="RHF/RaiA"/>
</dbReference>
<dbReference type="GO" id="GO:0045900">
    <property type="term" value="P:negative regulation of translational elongation"/>
    <property type="evidence" value="ECO:0007669"/>
    <property type="project" value="TreeGrafter"/>
</dbReference>
<dbReference type="HAMAP" id="MF_00839">
    <property type="entry name" value="HPF"/>
    <property type="match status" value="1"/>
</dbReference>
<dbReference type="PANTHER" id="PTHR33231:SF1">
    <property type="entry name" value="30S RIBOSOMAL PROTEIN"/>
    <property type="match status" value="1"/>
</dbReference>
<evidence type="ECO:0000256" key="2">
    <source>
        <dbReference type="ARBA" id="ARBA00038695"/>
    </source>
</evidence>
<evidence type="ECO:0000256" key="4">
    <source>
        <dbReference type="HAMAP-Rule" id="MF_00839"/>
    </source>
</evidence>
<dbReference type="InterPro" id="IPR038416">
    <property type="entry name" value="Ribosom_S30AE_C_sf"/>
</dbReference>
<evidence type="ECO:0000256" key="1">
    <source>
        <dbReference type="ARBA" id="ARBA00022845"/>
    </source>
</evidence>
<organism evidence="7">
    <name type="scientific">Thermocrinis ruber</name>
    <dbReference type="NCBI Taxonomy" id="75906"/>
    <lineage>
        <taxon>Bacteria</taxon>
        <taxon>Pseudomonadati</taxon>
        <taxon>Aquificota</taxon>
        <taxon>Aquificia</taxon>
        <taxon>Aquificales</taxon>
        <taxon>Aquificaceae</taxon>
        <taxon>Thermocrinis</taxon>
    </lineage>
</organism>
<comment type="subunit">
    <text evidence="4">Interacts with 100S ribosomes.</text>
</comment>
<protein>
    <recommendedName>
        <fullName evidence="3 4">Ribosome hibernation promoting factor</fullName>
        <shortName evidence="4">HPF</shortName>
    </recommendedName>
</protein>
<feature type="domain" description="Sigma 54 modulation/S30EA ribosomal protein C-terminal" evidence="6">
    <location>
        <begin position="139"/>
        <end position="194"/>
    </location>
</feature>
<comment type="similarity">
    <text evidence="4">Belongs to the HPF/YfiA ribosome-associated protein family. Long HPF subfamily.</text>
</comment>
<dbReference type="Pfam" id="PF16321">
    <property type="entry name" value="Ribosom_S30AE_C"/>
    <property type="match status" value="1"/>
</dbReference>
<dbReference type="Pfam" id="PF02482">
    <property type="entry name" value="Ribosomal_S30AE"/>
    <property type="match status" value="1"/>
</dbReference>
<gene>
    <name evidence="7" type="primary">raiA</name>
    <name evidence="4" type="synonym">hpf</name>
    <name evidence="7" type="ORF">ENN04_00300</name>
</gene>
<dbReference type="GO" id="GO:0043024">
    <property type="term" value="F:ribosomal small subunit binding"/>
    <property type="evidence" value="ECO:0007669"/>
    <property type="project" value="TreeGrafter"/>
</dbReference>
<dbReference type="AlphaFoldDB" id="A0A7C5WXR4"/>
<dbReference type="PANTHER" id="PTHR33231">
    <property type="entry name" value="30S RIBOSOMAL PROTEIN"/>
    <property type="match status" value="1"/>
</dbReference>
<proteinExistence type="inferred from homology"/>
<comment type="subunit">
    <text evidence="2">Associates exclusively with 100S ribosomes, which are dimers of 70S ribosomes.</text>
</comment>
<sequence length="202" mass="23076">MNVEFIGKSVEWTDAMKSFVEGKLERFSRLLKEAEEDQVEVVVTLSTSRAKHKDYAGESRPTVFRVDLDIYLKTSGGGVIHAWEEDVDVFSALDRVLDEVERQIIKLKQRRLEQRRIGHKIKEELISSITAPSKEVERERPTIIEEELVIDKPMSVEDAIFELQESGVFFLPFVDAKTGELKIAYRKRSGSFGIINTKCKGA</sequence>
<keyword evidence="1 4" id="KW-0810">Translation regulation</keyword>
<name>A0A7C5WXR4_9AQUI</name>
<keyword evidence="5" id="KW-0175">Coiled coil</keyword>
<comment type="subcellular location">
    <subcellularLocation>
        <location evidence="4">Cytoplasm</location>
    </subcellularLocation>
</comment>
<keyword evidence="4" id="KW-0963">Cytoplasm</keyword>
<dbReference type="Gene3D" id="3.30.160.100">
    <property type="entry name" value="Ribosome hibernation promotion factor-like"/>
    <property type="match status" value="1"/>
</dbReference>
<dbReference type="InterPro" id="IPR036567">
    <property type="entry name" value="RHF-like"/>
</dbReference>
<dbReference type="InterPro" id="IPR050574">
    <property type="entry name" value="HPF/YfiA_ribosome-assoc"/>
</dbReference>
<evidence type="ECO:0000256" key="5">
    <source>
        <dbReference type="SAM" id="Coils"/>
    </source>
</evidence>
<dbReference type="Gene3D" id="3.30.505.50">
    <property type="entry name" value="Sigma 54 modulation/S30EA ribosomal protein, C-terminal domain"/>
    <property type="match status" value="1"/>
</dbReference>
<dbReference type="InterPro" id="IPR034694">
    <property type="entry name" value="HPF_long/plastid"/>
</dbReference>
<dbReference type="NCBIfam" id="TIGR00741">
    <property type="entry name" value="yfiA"/>
    <property type="match status" value="1"/>
</dbReference>
<reference evidence="7" key="1">
    <citation type="journal article" date="2020" name="mSystems">
        <title>Genome- and Community-Level Interaction Insights into Carbon Utilization and Element Cycling Functions of Hydrothermarchaeota in Hydrothermal Sediment.</title>
        <authorList>
            <person name="Zhou Z."/>
            <person name="Liu Y."/>
            <person name="Xu W."/>
            <person name="Pan J."/>
            <person name="Luo Z.H."/>
            <person name="Li M."/>
        </authorList>
    </citation>
    <scope>NUCLEOTIDE SEQUENCE [LARGE SCALE GENOMIC DNA]</scope>
    <source>
        <strain evidence="7">SpSt-114</strain>
    </source>
</reference>
<evidence type="ECO:0000313" key="7">
    <source>
        <dbReference type="EMBL" id="HHO73072.1"/>
    </source>
</evidence>
<dbReference type="SUPFAM" id="SSF69754">
    <property type="entry name" value="Ribosome binding protein Y (YfiA homologue)"/>
    <property type="match status" value="1"/>
</dbReference>
<evidence type="ECO:0000259" key="6">
    <source>
        <dbReference type="Pfam" id="PF16321"/>
    </source>
</evidence>
<dbReference type="EMBL" id="DSAC01000005">
    <property type="protein sequence ID" value="HHO73072.1"/>
    <property type="molecule type" value="Genomic_DNA"/>
</dbReference>
<comment type="function">
    <text evidence="4">Required for dimerization of active 70S ribosomes into 100S ribosomes in stationary phase; 100S ribosomes are translationally inactive and sometimes present during exponential growth.</text>
</comment>
<evidence type="ECO:0000256" key="3">
    <source>
        <dbReference type="ARBA" id="ARBA00041148"/>
    </source>
</evidence>
<comment type="caution">
    <text evidence="7">The sequence shown here is derived from an EMBL/GenBank/DDBJ whole genome shotgun (WGS) entry which is preliminary data.</text>
</comment>
<dbReference type="GO" id="GO:0022627">
    <property type="term" value="C:cytosolic small ribosomal subunit"/>
    <property type="evidence" value="ECO:0007669"/>
    <property type="project" value="TreeGrafter"/>
</dbReference>